<keyword evidence="6 11" id="KW-0479">Metal-binding</keyword>
<feature type="binding site" evidence="10">
    <location>
        <position position="149"/>
    </location>
    <ligand>
        <name>substrate</name>
    </ligand>
</feature>
<dbReference type="Pfam" id="PF02746">
    <property type="entry name" value="MR_MLE_N"/>
    <property type="match status" value="1"/>
</dbReference>
<dbReference type="SMART" id="SM00922">
    <property type="entry name" value="MR_MLE"/>
    <property type="match status" value="1"/>
</dbReference>
<gene>
    <name evidence="13" type="primary">gudD</name>
    <name evidence="13" type="ORF">GMA10_09410</name>
</gene>
<evidence type="ECO:0000256" key="2">
    <source>
        <dbReference type="ARBA" id="ARBA00001946"/>
    </source>
</evidence>
<dbReference type="AlphaFoldDB" id="A0A7K1LJP6"/>
<feature type="binding site" evidence="10">
    <location>
        <begin position="337"/>
        <end position="339"/>
    </location>
    <ligand>
        <name>substrate</name>
    </ligand>
</feature>
<comment type="caution">
    <text evidence="13">The sequence shown here is derived from an EMBL/GenBank/DDBJ whole genome shotgun (WGS) entry which is preliminary data.</text>
</comment>
<keyword evidence="14" id="KW-1185">Reference proteome</keyword>
<evidence type="ECO:0000256" key="6">
    <source>
        <dbReference type="ARBA" id="ARBA00022723"/>
    </source>
</evidence>
<dbReference type="SFLD" id="SFLDS00001">
    <property type="entry name" value="Enolase"/>
    <property type="match status" value="1"/>
</dbReference>
<dbReference type="InterPro" id="IPR034598">
    <property type="entry name" value="GlucD-like"/>
</dbReference>
<dbReference type="PANTHER" id="PTHR48080">
    <property type="entry name" value="D-GALACTONATE DEHYDRATASE-RELATED"/>
    <property type="match status" value="1"/>
</dbReference>
<feature type="active site" description="Proton acceptor" evidence="9">
    <location>
        <position position="205"/>
    </location>
</feature>
<feature type="binding site" evidence="10">
    <location>
        <begin position="233"/>
        <end position="235"/>
    </location>
    <ligand>
        <name>substrate</name>
    </ligand>
</feature>
<feature type="binding site" evidence="10">
    <location>
        <position position="203"/>
    </location>
    <ligand>
        <name>substrate</name>
    </ligand>
</feature>
<evidence type="ECO:0000256" key="11">
    <source>
        <dbReference type="PIRSR" id="PIRSR634598-3"/>
    </source>
</evidence>
<dbReference type="Gene3D" id="3.20.20.120">
    <property type="entry name" value="Enolase-like C-terminal domain"/>
    <property type="match status" value="1"/>
</dbReference>
<organism evidence="13 14">
    <name type="scientific">Rothia koreensis</name>
    <dbReference type="NCBI Taxonomy" id="592378"/>
    <lineage>
        <taxon>Bacteria</taxon>
        <taxon>Bacillati</taxon>
        <taxon>Actinomycetota</taxon>
        <taxon>Actinomycetes</taxon>
        <taxon>Micrococcales</taxon>
        <taxon>Micrococcaceae</taxon>
        <taxon>Rothia</taxon>
    </lineage>
</organism>
<dbReference type="CDD" id="cd03323">
    <property type="entry name" value="D-glucarate_dehydratase"/>
    <property type="match status" value="1"/>
</dbReference>
<feature type="binding site" evidence="11">
    <location>
        <position position="233"/>
    </location>
    <ligand>
        <name>Mg(2+)</name>
        <dbReference type="ChEBI" id="CHEBI:18420"/>
    </ligand>
</feature>
<evidence type="ECO:0000256" key="3">
    <source>
        <dbReference type="ARBA" id="ARBA00005183"/>
    </source>
</evidence>
<evidence type="ECO:0000256" key="7">
    <source>
        <dbReference type="ARBA" id="ARBA00022842"/>
    </source>
</evidence>
<feature type="binding site" evidence="11">
    <location>
        <position position="264"/>
    </location>
    <ligand>
        <name>Mg(2+)</name>
        <dbReference type="ChEBI" id="CHEBI:18420"/>
    </ligand>
</feature>
<dbReference type="InterPro" id="IPR013341">
    <property type="entry name" value="Mandelate_racemase_N_dom"/>
</dbReference>
<dbReference type="SFLD" id="SFLDG00055">
    <property type="entry name" value="glucarate_dehydratase"/>
    <property type="match status" value="1"/>
</dbReference>
<dbReference type="EC" id="4.2.1.40" evidence="5"/>
<dbReference type="RefSeq" id="WP_129316403.1">
    <property type="nucleotide sequence ID" value="NZ_CP197643.1"/>
</dbReference>
<dbReference type="OrthoDB" id="9774531at2"/>
<sequence>MTSASVPRIERIEVVPVAGHDSMLLNLSGAHAPFFTRNIVVITDGEGRTGVGEVPGGEPIRSTIEQAAGLLTGQPVTRYKSLLRQVSSRFAGQDVAGRGNQTFDQRVTIHAVTALESALLDLNGQFLGVPVAELLGDGQQRDSVPMLGYLFYVGDPDKTDLPYLREPGASGWDRLRREEAVTPEAVVDLAKAAAEKYGFKDFKLKGGALPGEAEVETVKALSKEFPDARITLDPNGGWLLDDAIRYGREMAPYIAYAEDPCGAEGRFSGREVMAEFRRATGLRTATNMIATDWREMAHAIREASVDIPLADPHFWTMCGSTRVAQLCHDFGLTWGSHSNNHFDISLAMFTQVGAAAPGSITALDTHWIWQDGQHLTTRPFEIREGQIDVPQTPGLGVEIDRDRLEEAHQLYLDHGLGTRDDAAAMQYLVPGWTFDPKRPALDR</sequence>
<dbReference type="SFLD" id="SFLDF00005">
    <property type="entry name" value="glucarate_dehydratase"/>
    <property type="match status" value="1"/>
</dbReference>
<feature type="binding site" evidence="10">
    <location>
        <position position="287"/>
    </location>
    <ligand>
        <name>substrate</name>
    </ligand>
</feature>
<feature type="binding site" evidence="10">
    <location>
        <position position="419"/>
    </location>
    <ligand>
        <name>substrate</name>
    </ligand>
</feature>
<feature type="binding site" evidence="11">
    <location>
        <position position="287"/>
    </location>
    <ligand>
        <name>Mg(2+)</name>
        <dbReference type="ChEBI" id="CHEBI:18420"/>
    </ligand>
</feature>
<keyword evidence="7 11" id="KW-0460">Magnesium</keyword>
<feature type="active site" description="Proton acceptor" evidence="9">
    <location>
        <position position="337"/>
    </location>
</feature>
<keyword evidence="8 13" id="KW-0456">Lyase</keyword>
<dbReference type="Proteomes" id="UP000462152">
    <property type="component" value="Unassembled WGS sequence"/>
</dbReference>
<feature type="binding site" evidence="10">
    <location>
        <position position="102"/>
    </location>
    <ligand>
        <name>substrate</name>
    </ligand>
</feature>
<dbReference type="EMBL" id="WOGT01000005">
    <property type="protein sequence ID" value="MUN55421.1"/>
    <property type="molecule type" value="Genomic_DNA"/>
</dbReference>
<evidence type="ECO:0000256" key="1">
    <source>
        <dbReference type="ARBA" id="ARBA00001426"/>
    </source>
</evidence>
<proteinExistence type="inferred from homology"/>
<comment type="catalytic activity">
    <reaction evidence="1">
        <text>D-glucarate = 5-dehydro-4-deoxy-D-glucarate + H2O</text>
        <dbReference type="Rhea" id="RHEA:14573"/>
        <dbReference type="ChEBI" id="CHEBI:15377"/>
        <dbReference type="ChEBI" id="CHEBI:30612"/>
        <dbReference type="ChEBI" id="CHEBI:42819"/>
        <dbReference type="EC" id="4.2.1.40"/>
    </reaction>
</comment>
<dbReference type="SUPFAM" id="SSF54826">
    <property type="entry name" value="Enolase N-terminal domain-like"/>
    <property type="match status" value="1"/>
</dbReference>
<protein>
    <recommendedName>
        <fullName evidence="5">glucarate dehydratase</fullName>
        <ecNumber evidence="5">4.2.1.40</ecNumber>
    </recommendedName>
</protein>
<evidence type="ECO:0000256" key="10">
    <source>
        <dbReference type="PIRSR" id="PIRSR634598-2"/>
    </source>
</evidence>
<evidence type="ECO:0000256" key="4">
    <source>
        <dbReference type="ARBA" id="ARBA00009938"/>
    </source>
</evidence>
<dbReference type="InterPro" id="IPR013342">
    <property type="entry name" value="Mandelate_racemase_C"/>
</dbReference>
<reference evidence="13 14" key="1">
    <citation type="submission" date="2019-12" db="EMBL/GenBank/DDBJ databases">
        <authorList>
            <person name="Li J."/>
            <person name="Shi Y."/>
            <person name="Xu G."/>
            <person name="Xiao D."/>
            <person name="Ran X."/>
        </authorList>
    </citation>
    <scope>NUCLEOTIDE SEQUENCE [LARGE SCALE GENOMIC DNA]</scope>
    <source>
        <strain evidence="13 14">JCM 15915</strain>
    </source>
</reference>
<dbReference type="Gene3D" id="3.30.390.10">
    <property type="entry name" value="Enolase-like, N-terminal domain"/>
    <property type="match status" value="1"/>
</dbReference>
<dbReference type="InterPro" id="IPR029065">
    <property type="entry name" value="Enolase_C-like"/>
</dbReference>
<evidence type="ECO:0000256" key="5">
    <source>
        <dbReference type="ARBA" id="ARBA00011973"/>
    </source>
</evidence>
<evidence type="ECO:0000256" key="9">
    <source>
        <dbReference type="PIRSR" id="PIRSR634598-1"/>
    </source>
</evidence>
<comment type="similarity">
    <text evidence="4">Belongs to the mandelate racemase/muconate lactonizing enzyme family. GlucD subfamily.</text>
</comment>
<comment type="cofactor">
    <cofactor evidence="2 11">
        <name>Mg(2+)</name>
        <dbReference type="ChEBI" id="CHEBI:18420"/>
    </cofactor>
</comment>
<dbReference type="SUPFAM" id="SSF51604">
    <property type="entry name" value="Enolase C-terminal domain-like"/>
    <property type="match status" value="1"/>
</dbReference>
<dbReference type="InterPro" id="IPR036849">
    <property type="entry name" value="Enolase-like_C_sf"/>
</dbReference>
<dbReference type="GO" id="GO:0046872">
    <property type="term" value="F:metal ion binding"/>
    <property type="evidence" value="ECO:0007669"/>
    <property type="project" value="UniProtKB-KW"/>
</dbReference>
<dbReference type="Pfam" id="PF13378">
    <property type="entry name" value="MR_MLE_C"/>
    <property type="match status" value="1"/>
</dbReference>
<dbReference type="InterPro" id="IPR034593">
    <property type="entry name" value="DgoD-like"/>
</dbReference>
<evidence type="ECO:0000313" key="14">
    <source>
        <dbReference type="Proteomes" id="UP000462152"/>
    </source>
</evidence>
<dbReference type="GO" id="GO:0008872">
    <property type="term" value="F:glucarate dehydratase activity"/>
    <property type="evidence" value="ECO:0007669"/>
    <property type="project" value="UniProtKB-EC"/>
</dbReference>
<comment type="pathway">
    <text evidence="3">Carbohydrate acid metabolism; D-glucarate degradation; 2,5-dioxopentanoate from D-glucarate: step 1/2.</text>
</comment>
<feature type="domain" description="Mandelate racemase/muconate lactonizing enzyme C-terminal" evidence="12">
    <location>
        <begin position="183"/>
        <end position="283"/>
    </location>
</feature>
<accession>A0A7K1LJP6</accession>
<feature type="binding site" evidence="10">
    <location>
        <position position="366"/>
    </location>
    <ligand>
        <name>substrate</name>
    </ligand>
</feature>
<evidence type="ECO:0000259" key="12">
    <source>
        <dbReference type="SMART" id="SM00922"/>
    </source>
</evidence>
<evidence type="ECO:0000313" key="13">
    <source>
        <dbReference type="EMBL" id="MUN55421.1"/>
    </source>
</evidence>
<name>A0A7K1LJP6_9MICC</name>
<dbReference type="InterPro" id="IPR029017">
    <property type="entry name" value="Enolase-like_N"/>
</dbReference>
<dbReference type="PANTHER" id="PTHR48080:SF4">
    <property type="entry name" value="GLUCARATE DEHYDRATASE"/>
    <property type="match status" value="1"/>
</dbReference>
<evidence type="ECO:0000256" key="8">
    <source>
        <dbReference type="ARBA" id="ARBA00023239"/>
    </source>
</evidence>
<feature type="binding site" evidence="10">
    <location>
        <position position="31"/>
    </location>
    <ligand>
        <name>substrate</name>
    </ligand>
</feature>